<evidence type="ECO:0000313" key="1">
    <source>
        <dbReference type="EMBL" id="JAH98371.1"/>
    </source>
</evidence>
<reference evidence="1" key="2">
    <citation type="journal article" date="2015" name="Fish Shellfish Immunol.">
        <title>Early steps in the European eel (Anguilla anguilla)-Vibrio vulnificus interaction in the gills: Role of the RtxA13 toxin.</title>
        <authorList>
            <person name="Callol A."/>
            <person name="Pajuelo D."/>
            <person name="Ebbesson L."/>
            <person name="Teles M."/>
            <person name="MacKenzie S."/>
            <person name="Amaro C."/>
        </authorList>
    </citation>
    <scope>NUCLEOTIDE SEQUENCE</scope>
</reference>
<accession>A0A0E9X7F3</accession>
<proteinExistence type="predicted"/>
<organism evidence="1">
    <name type="scientific">Anguilla anguilla</name>
    <name type="common">European freshwater eel</name>
    <name type="synonym">Muraena anguilla</name>
    <dbReference type="NCBI Taxonomy" id="7936"/>
    <lineage>
        <taxon>Eukaryota</taxon>
        <taxon>Metazoa</taxon>
        <taxon>Chordata</taxon>
        <taxon>Craniata</taxon>
        <taxon>Vertebrata</taxon>
        <taxon>Euteleostomi</taxon>
        <taxon>Actinopterygii</taxon>
        <taxon>Neopterygii</taxon>
        <taxon>Teleostei</taxon>
        <taxon>Anguilliformes</taxon>
        <taxon>Anguillidae</taxon>
        <taxon>Anguilla</taxon>
    </lineage>
</organism>
<name>A0A0E9X7F3_ANGAN</name>
<reference evidence="1" key="1">
    <citation type="submission" date="2014-11" db="EMBL/GenBank/DDBJ databases">
        <authorList>
            <person name="Amaro Gonzalez C."/>
        </authorList>
    </citation>
    <scope>NUCLEOTIDE SEQUENCE</scope>
</reference>
<dbReference type="EMBL" id="GBXM01010206">
    <property type="protein sequence ID" value="JAH98371.1"/>
    <property type="molecule type" value="Transcribed_RNA"/>
</dbReference>
<sequence>MVSAEGKLQFSFSSWALQFSVTQKNPLSQVAFTLTIQSGLEWLPLLLSPLLLNESSQ</sequence>
<protein>
    <submittedName>
        <fullName evidence="1">Uncharacterized protein</fullName>
    </submittedName>
</protein>
<dbReference type="AlphaFoldDB" id="A0A0E9X7F3"/>